<organism evidence="7 8">
    <name type="scientific">Halocaridina rubra</name>
    <name type="common">Hawaiian red shrimp</name>
    <dbReference type="NCBI Taxonomy" id="373956"/>
    <lineage>
        <taxon>Eukaryota</taxon>
        <taxon>Metazoa</taxon>
        <taxon>Ecdysozoa</taxon>
        <taxon>Arthropoda</taxon>
        <taxon>Crustacea</taxon>
        <taxon>Multicrustacea</taxon>
        <taxon>Malacostraca</taxon>
        <taxon>Eumalacostraca</taxon>
        <taxon>Eucarida</taxon>
        <taxon>Decapoda</taxon>
        <taxon>Pleocyemata</taxon>
        <taxon>Caridea</taxon>
        <taxon>Atyoidea</taxon>
        <taxon>Atyidae</taxon>
        <taxon>Halocaridina</taxon>
    </lineage>
</organism>
<keyword evidence="8" id="KW-1185">Reference proteome</keyword>
<feature type="domain" description="C2H2-type" evidence="6">
    <location>
        <begin position="49"/>
        <end position="76"/>
    </location>
</feature>
<keyword evidence="3 5" id="KW-0863">Zinc-finger</keyword>
<dbReference type="PANTHER" id="PTHR24403:SF109">
    <property type="entry name" value="ZINC FINGER PROTEIN 845-LIKE"/>
    <property type="match status" value="1"/>
</dbReference>
<dbReference type="Gene3D" id="3.30.160.60">
    <property type="entry name" value="Classic Zinc Finger"/>
    <property type="match status" value="2"/>
</dbReference>
<evidence type="ECO:0000256" key="4">
    <source>
        <dbReference type="ARBA" id="ARBA00022833"/>
    </source>
</evidence>
<evidence type="ECO:0000256" key="2">
    <source>
        <dbReference type="ARBA" id="ARBA00022737"/>
    </source>
</evidence>
<evidence type="ECO:0000259" key="6">
    <source>
        <dbReference type="PROSITE" id="PS50157"/>
    </source>
</evidence>
<dbReference type="GO" id="GO:0008270">
    <property type="term" value="F:zinc ion binding"/>
    <property type="evidence" value="ECO:0007669"/>
    <property type="project" value="UniProtKB-KW"/>
</dbReference>
<dbReference type="PROSITE" id="PS50157">
    <property type="entry name" value="ZINC_FINGER_C2H2_2"/>
    <property type="match status" value="1"/>
</dbReference>
<dbReference type="SMART" id="SM00355">
    <property type="entry name" value="ZnF_C2H2"/>
    <property type="match status" value="2"/>
</dbReference>
<protein>
    <submittedName>
        <fullName evidence="7">Zinc finger and BTB</fullName>
    </submittedName>
</protein>
<reference evidence="7 8" key="1">
    <citation type="submission" date="2023-11" db="EMBL/GenBank/DDBJ databases">
        <title>Halocaridina rubra genome assembly.</title>
        <authorList>
            <person name="Smith C."/>
        </authorList>
    </citation>
    <scope>NUCLEOTIDE SEQUENCE [LARGE SCALE GENOMIC DNA]</scope>
    <source>
        <strain evidence="7">EP-1</strain>
        <tissue evidence="7">Whole</tissue>
    </source>
</reference>
<keyword evidence="2" id="KW-0677">Repeat</keyword>
<dbReference type="InterPro" id="IPR036236">
    <property type="entry name" value="Znf_C2H2_sf"/>
</dbReference>
<evidence type="ECO:0000256" key="5">
    <source>
        <dbReference type="PROSITE-ProRule" id="PRU00042"/>
    </source>
</evidence>
<dbReference type="Proteomes" id="UP001381693">
    <property type="component" value="Unassembled WGS sequence"/>
</dbReference>
<evidence type="ECO:0000256" key="1">
    <source>
        <dbReference type="ARBA" id="ARBA00022723"/>
    </source>
</evidence>
<dbReference type="InterPro" id="IPR050688">
    <property type="entry name" value="Zinc_finger/UBP_domain"/>
</dbReference>
<gene>
    <name evidence="7" type="primary">ZBTB46</name>
    <name evidence="7" type="ORF">SK128_004437</name>
</gene>
<comment type="caution">
    <text evidence="7">The sequence shown here is derived from an EMBL/GenBank/DDBJ whole genome shotgun (WGS) entry which is preliminary data.</text>
</comment>
<dbReference type="GO" id="GO:0045944">
    <property type="term" value="P:positive regulation of transcription by RNA polymerase II"/>
    <property type="evidence" value="ECO:0007669"/>
    <property type="project" value="TreeGrafter"/>
</dbReference>
<sequence>MSVNGDALINALDDFICMGGQWQKCVQPSSVDSQQFFLTQHQHKTEKKFQCPYCSITMNHRNNMRKHIRTHTGEKPYFCKLCLYRAPRKDMVEKHVLMKHPEQHISVVDNANQTLDKSQTKKFL</sequence>
<keyword evidence="1" id="KW-0479">Metal-binding</keyword>
<proteinExistence type="predicted"/>
<dbReference type="EMBL" id="JAXCGZ010013302">
    <property type="protein sequence ID" value="KAK7072926.1"/>
    <property type="molecule type" value="Genomic_DNA"/>
</dbReference>
<evidence type="ECO:0000256" key="3">
    <source>
        <dbReference type="ARBA" id="ARBA00022771"/>
    </source>
</evidence>
<name>A0AAN8WYP7_HALRR</name>
<dbReference type="InterPro" id="IPR013087">
    <property type="entry name" value="Znf_C2H2_type"/>
</dbReference>
<dbReference type="SUPFAM" id="SSF57667">
    <property type="entry name" value="beta-beta-alpha zinc fingers"/>
    <property type="match status" value="1"/>
</dbReference>
<evidence type="ECO:0000313" key="8">
    <source>
        <dbReference type="Proteomes" id="UP001381693"/>
    </source>
</evidence>
<dbReference type="PROSITE" id="PS00028">
    <property type="entry name" value="ZINC_FINGER_C2H2_1"/>
    <property type="match status" value="1"/>
</dbReference>
<evidence type="ECO:0000313" key="7">
    <source>
        <dbReference type="EMBL" id="KAK7072926.1"/>
    </source>
</evidence>
<keyword evidence="4" id="KW-0862">Zinc</keyword>
<dbReference type="AlphaFoldDB" id="A0AAN8WYP7"/>
<dbReference type="PANTHER" id="PTHR24403">
    <property type="entry name" value="ZINC FINGER PROTEIN"/>
    <property type="match status" value="1"/>
</dbReference>
<accession>A0AAN8WYP7</accession>
<dbReference type="GO" id="GO:0005634">
    <property type="term" value="C:nucleus"/>
    <property type="evidence" value="ECO:0007669"/>
    <property type="project" value="TreeGrafter"/>
</dbReference>